<sequence>PRSIYPQASSCRPPISVGSLHPSRTCLHGQRRIEYVLLEPYKFIISKPGKEIRYLLIKAFNSWLEVPRAQPDVISQVVRMLHSTSPMVDDIEDGTQL</sequence>
<dbReference type="AlphaFoldDB" id="A0A0D0DY20"/>
<dbReference type="SUPFAM" id="SSF48576">
    <property type="entry name" value="Terpenoid synthases"/>
    <property type="match status" value="1"/>
</dbReference>
<dbReference type="STRING" id="930991.A0A0D0DY20"/>
<reference evidence="2" key="2">
    <citation type="submission" date="2015-01" db="EMBL/GenBank/DDBJ databases">
        <title>Evolutionary Origins and Diversification of the Mycorrhizal Mutualists.</title>
        <authorList>
            <consortium name="DOE Joint Genome Institute"/>
            <consortium name="Mycorrhizal Genomics Consortium"/>
            <person name="Kohler A."/>
            <person name="Kuo A."/>
            <person name="Nagy L.G."/>
            <person name="Floudas D."/>
            <person name="Copeland A."/>
            <person name="Barry K.W."/>
            <person name="Cichocki N."/>
            <person name="Veneault-Fourrey C."/>
            <person name="LaButti K."/>
            <person name="Lindquist E.A."/>
            <person name="Lipzen A."/>
            <person name="Lundell T."/>
            <person name="Morin E."/>
            <person name="Murat C."/>
            <person name="Riley R."/>
            <person name="Ohm R."/>
            <person name="Sun H."/>
            <person name="Tunlid A."/>
            <person name="Henrissat B."/>
            <person name="Grigoriev I.V."/>
            <person name="Hibbett D.S."/>
            <person name="Martin F."/>
        </authorList>
    </citation>
    <scope>NUCLEOTIDE SEQUENCE [LARGE SCALE GENOMIC DNA]</scope>
    <source>
        <strain evidence="2">Ve08.2h10</strain>
    </source>
</reference>
<dbReference type="Gene3D" id="1.10.600.10">
    <property type="entry name" value="Farnesyl Diphosphate Synthase"/>
    <property type="match status" value="1"/>
</dbReference>
<dbReference type="HOGENOM" id="CLU_2352314_0_0_1"/>
<dbReference type="GO" id="GO:0004659">
    <property type="term" value="F:prenyltransferase activity"/>
    <property type="evidence" value="ECO:0007669"/>
    <property type="project" value="InterPro"/>
</dbReference>
<accession>A0A0D0DY20</accession>
<dbReference type="OrthoDB" id="6921389at2759"/>
<dbReference type="InterPro" id="IPR008949">
    <property type="entry name" value="Isoprenoid_synthase_dom_sf"/>
</dbReference>
<feature type="non-terminal residue" evidence="1">
    <location>
        <position position="1"/>
    </location>
</feature>
<protein>
    <submittedName>
        <fullName evidence="1">Uncharacterized protein</fullName>
    </submittedName>
</protein>
<dbReference type="GO" id="GO:0008299">
    <property type="term" value="P:isoprenoid biosynthetic process"/>
    <property type="evidence" value="ECO:0007669"/>
    <property type="project" value="InterPro"/>
</dbReference>
<keyword evidence="2" id="KW-1185">Reference proteome</keyword>
<name>A0A0D0DY20_9AGAM</name>
<gene>
    <name evidence="1" type="ORF">PAXRUDRAFT_780075</name>
</gene>
<organism evidence="1 2">
    <name type="scientific">Paxillus rubicundulus Ve08.2h10</name>
    <dbReference type="NCBI Taxonomy" id="930991"/>
    <lineage>
        <taxon>Eukaryota</taxon>
        <taxon>Fungi</taxon>
        <taxon>Dikarya</taxon>
        <taxon>Basidiomycota</taxon>
        <taxon>Agaricomycotina</taxon>
        <taxon>Agaricomycetes</taxon>
        <taxon>Agaricomycetidae</taxon>
        <taxon>Boletales</taxon>
        <taxon>Paxilineae</taxon>
        <taxon>Paxillaceae</taxon>
        <taxon>Paxillus</taxon>
    </lineage>
</organism>
<dbReference type="Proteomes" id="UP000054538">
    <property type="component" value="Unassembled WGS sequence"/>
</dbReference>
<dbReference type="EMBL" id="KN825066">
    <property type="protein sequence ID" value="KIK95071.1"/>
    <property type="molecule type" value="Genomic_DNA"/>
</dbReference>
<dbReference type="InterPro" id="IPR000092">
    <property type="entry name" value="Polyprenyl_synt"/>
</dbReference>
<evidence type="ECO:0000313" key="1">
    <source>
        <dbReference type="EMBL" id="KIK95071.1"/>
    </source>
</evidence>
<evidence type="ECO:0000313" key="2">
    <source>
        <dbReference type="Proteomes" id="UP000054538"/>
    </source>
</evidence>
<proteinExistence type="predicted"/>
<dbReference type="Pfam" id="PF00348">
    <property type="entry name" value="polyprenyl_synt"/>
    <property type="match status" value="1"/>
</dbReference>
<dbReference type="InParanoid" id="A0A0D0DY20"/>
<reference evidence="1 2" key="1">
    <citation type="submission" date="2014-04" db="EMBL/GenBank/DDBJ databases">
        <authorList>
            <consortium name="DOE Joint Genome Institute"/>
            <person name="Kuo A."/>
            <person name="Kohler A."/>
            <person name="Jargeat P."/>
            <person name="Nagy L.G."/>
            <person name="Floudas D."/>
            <person name="Copeland A."/>
            <person name="Barry K.W."/>
            <person name="Cichocki N."/>
            <person name="Veneault-Fourrey C."/>
            <person name="LaButti K."/>
            <person name="Lindquist E.A."/>
            <person name="Lipzen A."/>
            <person name="Lundell T."/>
            <person name="Morin E."/>
            <person name="Murat C."/>
            <person name="Sun H."/>
            <person name="Tunlid A."/>
            <person name="Henrissat B."/>
            <person name="Grigoriev I.V."/>
            <person name="Hibbett D.S."/>
            <person name="Martin F."/>
            <person name="Nordberg H.P."/>
            <person name="Cantor M.N."/>
            <person name="Hua S.X."/>
        </authorList>
    </citation>
    <scope>NUCLEOTIDE SEQUENCE [LARGE SCALE GENOMIC DNA]</scope>
    <source>
        <strain evidence="1 2">Ve08.2h10</strain>
    </source>
</reference>